<dbReference type="GO" id="GO:0016787">
    <property type="term" value="F:hydrolase activity"/>
    <property type="evidence" value="ECO:0007669"/>
    <property type="project" value="UniProtKB-KW"/>
</dbReference>
<evidence type="ECO:0000256" key="1">
    <source>
        <dbReference type="ARBA" id="ARBA00005964"/>
    </source>
</evidence>
<dbReference type="AlphaFoldDB" id="A0A7Y9ITJ1"/>
<dbReference type="RefSeq" id="WP_179584831.1">
    <property type="nucleotide sequence ID" value="NZ_JACBYR010000001.1"/>
</dbReference>
<evidence type="ECO:0000256" key="3">
    <source>
        <dbReference type="RuleBase" id="RU361235"/>
    </source>
</evidence>
<dbReference type="Proteomes" id="UP000542125">
    <property type="component" value="Unassembled WGS sequence"/>
</dbReference>
<dbReference type="EMBL" id="JACBYR010000001">
    <property type="protein sequence ID" value="NYE82208.1"/>
    <property type="molecule type" value="Genomic_DNA"/>
</dbReference>
<dbReference type="EC" id="3.1.1.-" evidence="3"/>
<protein>
    <recommendedName>
        <fullName evidence="3">Carboxylic ester hydrolase</fullName>
        <ecNumber evidence="3">3.1.1.-</ecNumber>
    </recommendedName>
</protein>
<dbReference type="InterPro" id="IPR029058">
    <property type="entry name" value="AB_hydrolase_fold"/>
</dbReference>
<dbReference type="PANTHER" id="PTHR11559">
    <property type="entry name" value="CARBOXYLESTERASE"/>
    <property type="match status" value="1"/>
</dbReference>
<feature type="domain" description="Carboxylesterase type B" evidence="4">
    <location>
        <begin position="34"/>
        <end position="499"/>
    </location>
</feature>
<evidence type="ECO:0000313" key="5">
    <source>
        <dbReference type="EMBL" id="NYE82208.1"/>
    </source>
</evidence>
<comment type="similarity">
    <text evidence="1 3">Belongs to the type-B carboxylesterase/lipase family.</text>
</comment>
<dbReference type="SUPFAM" id="SSF53474">
    <property type="entry name" value="alpha/beta-Hydrolases"/>
    <property type="match status" value="1"/>
</dbReference>
<accession>A0A7Y9ITJ1</accession>
<dbReference type="InterPro" id="IPR050309">
    <property type="entry name" value="Type-B_Carboxylest/Lipase"/>
</dbReference>
<gene>
    <name evidence="5" type="ORF">FHW18_001479</name>
</gene>
<evidence type="ECO:0000259" key="4">
    <source>
        <dbReference type="Pfam" id="PF00135"/>
    </source>
</evidence>
<dbReference type="InterPro" id="IPR019826">
    <property type="entry name" value="Carboxylesterase_B_AS"/>
</dbReference>
<evidence type="ECO:0000256" key="2">
    <source>
        <dbReference type="ARBA" id="ARBA00022801"/>
    </source>
</evidence>
<comment type="caution">
    <text evidence="5">The sequence shown here is derived from an EMBL/GenBank/DDBJ whole genome shotgun (WGS) entry which is preliminary data.</text>
</comment>
<dbReference type="PROSITE" id="PS00122">
    <property type="entry name" value="CARBOXYLESTERASE_B_1"/>
    <property type="match status" value="1"/>
</dbReference>
<sequence>MALAATAALVTGCGGSDDDSTSATPAGPVALNVNAVATDKGLVKGAVTQGVAQFKGIPYAAAPTGDLRWRAPQPRAAWTGTLDATVAGEPCTSNTTEDCLSLNVTVPYPVTRANMPVFVFVHGGGFSQGSGAGTDPTELVKTGNFVVVTLNYRLGIFGYLANFALDSGNGDTGNYGLMDQRAALRWVQTNINQFGGDPAKVTLGGNSAGGMSTCNHLASPASQGLFKQALVMSGPCAFNWDSLTQKLAAEAALPAQLGCTGTPTQVAACLRAPALPIASTRAAGAALPRSVLFPSVGGVDVPVQPRTALGKVPMLIGYNTFETGAGVANPANDAEYLTAITAIHGSTNAAAIAGAYPRTSYPTGTDAMKAVASDFNPTLGSPQISVCNNIRTFELRQTAGTAPLYAYEFADPASSPNGATHTAELKYVFPTATTPPPAASTTLSTEMIGYWANFINTGNPNGAGLATWPAYTSAASVLKLLPGATAPFDADAAHKCAFWKSLGLAL</sequence>
<keyword evidence="6" id="KW-1185">Reference proteome</keyword>
<dbReference type="Gene3D" id="3.40.50.1820">
    <property type="entry name" value="alpha/beta hydrolase"/>
    <property type="match status" value="1"/>
</dbReference>
<reference evidence="5 6" key="1">
    <citation type="submission" date="2020-07" db="EMBL/GenBank/DDBJ databases">
        <title>Genomic Encyclopedia of Type Strains, Phase IV (KMG-V): Genome sequencing to study the core and pangenomes of soil and plant-associated prokaryotes.</title>
        <authorList>
            <person name="Whitman W."/>
        </authorList>
    </citation>
    <scope>NUCLEOTIDE SEQUENCE [LARGE SCALE GENOMIC DNA]</scope>
    <source>
        <strain evidence="5 6">SAS40</strain>
    </source>
</reference>
<organism evidence="5 6">
    <name type="scientific">Pigmentiphaga litoralis</name>
    <dbReference type="NCBI Taxonomy" id="516702"/>
    <lineage>
        <taxon>Bacteria</taxon>
        <taxon>Pseudomonadati</taxon>
        <taxon>Pseudomonadota</taxon>
        <taxon>Betaproteobacteria</taxon>
        <taxon>Burkholderiales</taxon>
        <taxon>Alcaligenaceae</taxon>
        <taxon>Pigmentiphaga</taxon>
    </lineage>
</organism>
<evidence type="ECO:0000313" key="6">
    <source>
        <dbReference type="Proteomes" id="UP000542125"/>
    </source>
</evidence>
<name>A0A7Y9ITJ1_9BURK</name>
<keyword evidence="2 3" id="KW-0378">Hydrolase</keyword>
<dbReference type="InterPro" id="IPR002018">
    <property type="entry name" value="CarbesteraseB"/>
</dbReference>
<dbReference type="Pfam" id="PF00135">
    <property type="entry name" value="COesterase"/>
    <property type="match status" value="1"/>
</dbReference>
<proteinExistence type="inferred from homology"/>